<dbReference type="Pfam" id="PF13649">
    <property type="entry name" value="Methyltransf_25"/>
    <property type="match status" value="1"/>
</dbReference>
<dbReference type="Gene3D" id="2.20.25.110">
    <property type="entry name" value="S-adenosyl-L-methionine-dependent methyltransferases"/>
    <property type="match status" value="1"/>
</dbReference>
<dbReference type="CDD" id="cd02440">
    <property type="entry name" value="AdoMet_MTases"/>
    <property type="match status" value="1"/>
</dbReference>
<proteinExistence type="predicted"/>
<dbReference type="RefSeq" id="WP_111541660.1">
    <property type="nucleotide sequence ID" value="NZ_QKYV01000006.1"/>
</dbReference>
<reference evidence="3 4" key="1">
    <citation type="submission" date="2018-06" db="EMBL/GenBank/DDBJ databases">
        <title>Genomic Encyclopedia of Archaeal and Bacterial Type Strains, Phase II (KMG-II): from individual species to whole genera.</title>
        <authorList>
            <person name="Goeker M."/>
        </authorList>
    </citation>
    <scope>NUCLEOTIDE SEQUENCE [LARGE SCALE GENOMIC DNA]</scope>
    <source>
        <strain evidence="3 4">DSM 15361</strain>
    </source>
</reference>
<evidence type="ECO:0000256" key="1">
    <source>
        <dbReference type="ARBA" id="ARBA00022679"/>
    </source>
</evidence>
<sequence length="245" mass="28738">MIKDETKWYASWFDTKYYHILYKDRGYAEAEDFMRNLTSFLQLKKEASILDLACGKGRHSVYLHELGYNVTGVDLSKNSIDKAKQKEENGLQFKVHDMCLPLAEKFDAVFNLFTSFGYFENEEDNFKTIQAIKEELKPNGYGVIDFMNVNYVIKNLVSQNSKTIQGIDFHLKRYVEDGYIFKNIEFTDEGEEFKFQEKVKAITLSHFEEYFKNAGLKVKTLFGDYQLNDFNLENSSRLILIFEHA</sequence>
<protein>
    <submittedName>
        <fullName evidence="3">Methyltransferase family protein</fullName>
    </submittedName>
</protein>
<dbReference type="Proteomes" id="UP000249542">
    <property type="component" value="Unassembled WGS sequence"/>
</dbReference>
<comment type="caution">
    <text evidence="3">The sequence shown here is derived from an EMBL/GenBank/DDBJ whole genome shotgun (WGS) entry which is preliminary data.</text>
</comment>
<organism evidence="3 4">
    <name type="scientific">Mesonia algae</name>
    <dbReference type="NCBI Taxonomy" id="213248"/>
    <lineage>
        <taxon>Bacteria</taxon>
        <taxon>Pseudomonadati</taxon>
        <taxon>Bacteroidota</taxon>
        <taxon>Flavobacteriia</taxon>
        <taxon>Flavobacteriales</taxon>
        <taxon>Flavobacteriaceae</taxon>
        <taxon>Mesonia</taxon>
    </lineage>
</organism>
<gene>
    <name evidence="3" type="ORF">LX95_02387</name>
</gene>
<dbReference type="SUPFAM" id="SSF53335">
    <property type="entry name" value="S-adenosyl-L-methionine-dependent methyltransferases"/>
    <property type="match status" value="1"/>
</dbReference>
<dbReference type="GO" id="GO:0008168">
    <property type="term" value="F:methyltransferase activity"/>
    <property type="evidence" value="ECO:0007669"/>
    <property type="project" value="UniProtKB-KW"/>
</dbReference>
<dbReference type="AlphaFoldDB" id="A0A2W7I1V9"/>
<dbReference type="EMBL" id="QKYV01000006">
    <property type="protein sequence ID" value="PZW39245.1"/>
    <property type="molecule type" value="Genomic_DNA"/>
</dbReference>
<evidence type="ECO:0000313" key="4">
    <source>
        <dbReference type="Proteomes" id="UP000249542"/>
    </source>
</evidence>
<name>A0A2W7I1V9_9FLAO</name>
<evidence type="ECO:0000313" key="3">
    <source>
        <dbReference type="EMBL" id="PZW39245.1"/>
    </source>
</evidence>
<feature type="domain" description="Methyltransferase" evidence="2">
    <location>
        <begin position="49"/>
        <end position="140"/>
    </location>
</feature>
<keyword evidence="1 3" id="KW-0808">Transferase</keyword>
<keyword evidence="3" id="KW-0489">Methyltransferase</keyword>
<accession>A0A2W7I1V9</accession>
<dbReference type="InterPro" id="IPR041698">
    <property type="entry name" value="Methyltransf_25"/>
</dbReference>
<dbReference type="GO" id="GO:0032259">
    <property type="term" value="P:methylation"/>
    <property type="evidence" value="ECO:0007669"/>
    <property type="project" value="UniProtKB-KW"/>
</dbReference>
<evidence type="ECO:0000259" key="2">
    <source>
        <dbReference type="Pfam" id="PF13649"/>
    </source>
</evidence>
<dbReference type="PANTHER" id="PTHR43861">
    <property type="entry name" value="TRANS-ACONITATE 2-METHYLTRANSFERASE-RELATED"/>
    <property type="match status" value="1"/>
</dbReference>
<keyword evidence="4" id="KW-1185">Reference proteome</keyword>
<dbReference type="Gene3D" id="3.40.50.150">
    <property type="entry name" value="Vaccinia Virus protein VP39"/>
    <property type="match status" value="1"/>
</dbReference>
<dbReference type="InterPro" id="IPR029063">
    <property type="entry name" value="SAM-dependent_MTases_sf"/>
</dbReference>